<proteinExistence type="predicted"/>
<evidence type="ECO:0000313" key="2">
    <source>
        <dbReference type="Proteomes" id="UP001154282"/>
    </source>
</evidence>
<dbReference type="Proteomes" id="UP001154282">
    <property type="component" value="Unassembled WGS sequence"/>
</dbReference>
<sequence length="88" mass="10152">MLHSLSMGLMVDDRVVWKSPVKVMDPVSQMIQTKRTPPASILGPKEVRSITLLQEQERKKHQKITTLHHLPKQTLKRIVTAAIYAWKK</sequence>
<gene>
    <name evidence="1" type="ORF">LITE_LOCUS38362</name>
</gene>
<keyword evidence="2" id="KW-1185">Reference proteome</keyword>
<evidence type="ECO:0000313" key="1">
    <source>
        <dbReference type="EMBL" id="CAI0469950.1"/>
    </source>
</evidence>
<dbReference type="AlphaFoldDB" id="A0AAV0PH82"/>
<protein>
    <submittedName>
        <fullName evidence="1">Uncharacterized protein</fullName>
    </submittedName>
</protein>
<reference evidence="1" key="1">
    <citation type="submission" date="2022-08" db="EMBL/GenBank/DDBJ databases">
        <authorList>
            <person name="Gutierrez-Valencia J."/>
        </authorList>
    </citation>
    <scope>NUCLEOTIDE SEQUENCE</scope>
</reference>
<accession>A0AAV0PH82</accession>
<organism evidence="1 2">
    <name type="scientific">Linum tenue</name>
    <dbReference type="NCBI Taxonomy" id="586396"/>
    <lineage>
        <taxon>Eukaryota</taxon>
        <taxon>Viridiplantae</taxon>
        <taxon>Streptophyta</taxon>
        <taxon>Embryophyta</taxon>
        <taxon>Tracheophyta</taxon>
        <taxon>Spermatophyta</taxon>
        <taxon>Magnoliopsida</taxon>
        <taxon>eudicotyledons</taxon>
        <taxon>Gunneridae</taxon>
        <taxon>Pentapetalae</taxon>
        <taxon>rosids</taxon>
        <taxon>fabids</taxon>
        <taxon>Malpighiales</taxon>
        <taxon>Linaceae</taxon>
        <taxon>Linum</taxon>
    </lineage>
</organism>
<name>A0AAV0PH82_9ROSI</name>
<dbReference type="EMBL" id="CAMGYJ010000009">
    <property type="protein sequence ID" value="CAI0469950.1"/>
    <property type="molecule type" value="Genomic_DNA"/>
</dbReference>
<comment type="caution">
    <text evidence="1">The sequence shown here is derived from an EMBL/GenBank/DDBJ whole genome shotgun (WGS) entry which is preliminary data.</text>
</comment>